<dbReference type="SUPFAM" id="SSF52540">
    <property type="entry name" value="P-loop containing nucleoside triphosphate hydrolases"/>
    <property type="match status" value="1"/>
</dbReference>
<dbReference type="SMART" id="SM00046">
    <property type="entry name" value="DAGKc"/>
    <property type="match status" value="1"/>
</dbReference>
<keyword evidence="7" id="KW-0067">ATP-binding</keyword>
<dbReference type="Pfam" id="PF00609">
    <property type="entry name" value="DAGK_acc"/>
    <property type="match status" value="1"/>
</dbReference>
<name>A0AA39DJA5_VITRO</name>
<evidence type="ECO:0000256" key="4">
    <source>
        <dbReference type="ARBA" id="ARBA00022679"/>
    </source>
</evidence>
<dbReference type="AlphaFoldDB" id="A0AA39DJA5"/>
<dbReference type="Gene3D" id="3.40.50.10330">
    <property type="entry name" value="Probable inorganic polyphosphate/atp-NAD kinase, domain 1"/>
    <property type="match status" value="1"/>
</dbReference>
<protein>
    <recommendedName>
        <fullName evidence="3">diacylglycerol kinase (ATP)</fullName>
        <ecNumber evidence="3">2.7.1.107</ecNumber>
    </recommendedName>
</protein>
<organism evidence="10 11">
    <name type="scientific">Vitis rotundifolia</name>
    <name type="common">Muscadine grape</name>
    <dbReference type="NCBI Taxonomy" id="103349"/>
    <lineage>
        <taxon>Eukaryota</taxon>
        <taxon>Viridiplantae</taxon>
        <taxon>Streptophyta</taxon>
        <taxon>Embryophyta</taxon>
        <taxon>Tracheophyta</taxon>
        <taxon>Spermatophyta</taxon>
        <taxon>Magnoliopsida</taxon>
        <taxon>eudicotyledons</taxon>
        <taxon>Gunneridae</taxon>
        <taxon>Pentapetalae</taxon>
        <taxon>rosids</taxon>
        <taxon>Vitales</taxon>
        <taxon>Vitaceae</taxon>
        <taxon>Viteae</taxon>
        <taxon>Vitis</taxon>
    </lineage>
</organism>
<keyword evidence="4" id="KW-0808">Transferase</keyword>
<dbReference type="Proteomes" id="UP001168098">
    <property type="component" value="Unassembled WGS sequence"/>
</dbReference>
<dbReference type="PANTHER" id="PTHR11255:SF29">
    <property type="entry name" value="DIACYLGLYCEROL KINASE"/>
    <property type="match status" value="1"/>
</dbReference>
<dbReference type="PRINTS" id="PR00364">
    <property type="entry name" value="DISEASERSIST"/>
</dbReference>
<reference evidence="10 11" key="1">
    <citation type="journal article" date="2023" name="BMC Biotechnol.">
        <title>Vitis rotundifolia cv Carlos genome sequencing.</title>
        <authorList>
            <person name="Huff M."/>
            <person name="Hulse-Kemp A."/>
            <person name="Scheffler B."/>
            <person name="Youngblood R."/>
            <person name="Simpson S."/>
            <person name="Babiker E."/>
            <person name="Staton M."/>
        </authorList>
    </citation>
    <scope>NUCLEOTIDE SEQUENCE [LARGE SCALE GENOMIC DNA]</scope>
    <source>
        <tissue evidence="10">Leaf</tissue>
    </source>
</reference>
<evidence type="ECO:0000256" key="8">
    <source>
        <dbReference type="ARBA" id="ARBA00023016"/>
    </source>
</evidence>
<dbReference type="GO" id="GO:0005524">
    <property type="term" value="F:ATP binding"/>
    <property type="evidence" value="ECO:0007669"/>
    <property type="project" value="UniProtKB-KW"/>
</dbReference>
<dbReference type="InterPro" id="IPR002182">
    <property type="entry name" value="NB-ARC"/>
</dbReference>
<comment type="subunit">
    <text evidence="2">Monomer.</text>
</comment>
<dbReference type="InterPro" id="IPR001206">
    <property type="entry name" value="Diacylglycerol_kinase_cat_dom"/>
</dbReference>
<dbReference type="Pfam" id="PF00781">
    <property type="entry name" value="DAGK_cat"/>
    <property type="match status" value="1"/>
</dbReference>
<keyword evidence="8" id="KW-0346">Stress response</keyword>
<dbReference type="InterPro" id="IPR017438">
    <property type="entry name" value="ATP-NAD_kinase_N"/>
</dbReference>
<evidence type="ECO:0000256" key="5">
    <source>
        <dbReference type="ARBA" id="ARBA00022741"/>
    </source>
</evidence>
<keyword evidence="6" id="KW-0418">Kinase</keyword>
<proteinExistence type="inferred from homology"/>
<evidence type="ECO:0000259" key="9">
    <source>
        <dbReference type="PROSITE" id="PS50146"/>
    </source>
</evidence>
<keyword evidence="5" id="KW-0547">Nucleotide-binding</keyword>
<dbReference type="EC" id="2.7.1.107" evidence="3"/>
<evidence type="ECO:0000313" key="11">
    <source>
        <dbReference type="Proteomes" id="UP001168098"/>
    </source>
</evidence>
<dbReference type="GO" id="GO:0016020">
    <property type="term" value="C:membrane"/>
    <property type="evidence" value="ECO:0007669"/>
    <property type="project" value="TreeGrafter"/>
</dbReference>
<comment type="caution">
    <text evidence="10">The sequence shown here is derived from an EMBL/GenBank/DDBJ whole genome shotgun (WGS) entry which is preliminary data.</text>
</comment>
<dbReference type="GO" id="GO:0043531">
    <property type="term" value="F:ADP binding"/>
    <property type="evidence" value="ECO:0007669"/>
    <property type="project" value="InterPro"/>
</dbReference>
<dbReference type="InterPro" id="IPR016064">
    <property type="entry name" value="NAD/diacylglycerol_kinase_sf"/>
</dbReference>
<gene>
    <name evidence="10" type="ORF">PVL29_015694</name>
</gene>
<dbReference type="InterPro" id="IPR027417">
    <property type="entry name" value="P-loop_NTPase"/>
</dbReference>
<evidence type="ECO:0000256" key="2">
    <source>
        <dbReference type="ARBA" id="ARBA00011245"/>
    </source>
</evidence>
<dbReference type="PROSITE" id="PS50146">
    <property type="entry name" value="DAGK"/>
    <property type="match status" value="1"/>
</dbReference>
<dbReference type="EMBL" id="JARBHA010000012">
    <property type="protein sequence ID" value="KAJ9686948.1"/>
    <property type="molecule type" value="Genomic_DNA"/>
</dbReference>
<comment type="similarity">
    <text evidence="1">Belongs to the eukaryotic diacylglycerol kinase family.</text>
</comment>
<sequence length="676" mass="76813">MSADALEFLKNKFLNDLREAEDEHLPHEIPFHSSFQEIRKLLQKRKITRSQDCMKDCLNQLNITLANCIISLENRKMQRKKDSWLGPCLLPALQFNCETRGKLLAIKKKLLSTSDESQAKSSLPAPSSWSCSSSLSIDQIPPEIDKQGEEIEHLLVGASDRDEGITRKIGIVGPGGSGKTLLARKIFATHLNDYRIWIDLPLKMREGGEDFKNILEAMLKPYSDEQHRDMNYKDYSEEELLEEVCKVLGSRKYLIVFDGICDINLEWYSRLEKRLGWDNVSKQDRNGIIIITTRLPGVAKRMVGSQNLYHMQPISNEANWKLLVSVPVDGKGVHLPEQNGFLQRMKNEIEDKCDGLPLAGMALANVMAQYIIGEEFNFEKLRLLMINPKDSPKLGEDLIISRRSIFQQFLVCDISEIASHRTFDDFYQVVSTPRLNFLQTPERILVFGGDATANRVLGALSDREDLPHPLVAMVPLGNEVNISVSLGWGKQVTETDYKPEILLRKLQNADEILIDRNAALPISIKIKDQGQWKKLDFPHSIKSIVCLNMPSFPGGLDPWGLPKQKKKQRRNFTASYVDDQLLEVIGFKDAWHGEDFLPLDTHGTRLAQVDRIQFELQKGEAKHVYMSFDGTKWKQPTPEDDDTYPIGISYSCATKMLATQTSKCKLRPSASKDETK</sequence>
<dbReference type="SUPFAM" id="SSF111331">
    <property type="entry name" value="NAD kinase/diacylglycerol kinase-like"/>
    <property type="match status" value="1"/>
</dbReference>
<dbReference type="InterPro" id="IPR037607">
    <property type="entry name" value="DGK"/>
</dbReference>
<dbReference type="GO" id="GO:0004143">
    <property type="term" value="F:ATP-dependent diacylglycerol kinase activity"/>
    <property type="evidence" value="ECO:0007669"/>
    <property type="project" value="UniProtKB-EC"/>
</dbReference>
<dbReference type="InterPro" id="IPR000756">
    <property type="entry name" value="Diacylglycerol_kin_accessory"/>
</dbReference>
<dbReference type="Pfam" id="PF00931">
    <property type="entry name" value="NB-ARC"/>
    <property type="match status" value="1"/>
</dbReference>
<evidence type="ECO:0000256" key="6">
    <source>
        <dbReference type="ARBA" id="ARBA00022777"/>
    </source>
</evidence>
<dbReference type="PANTHER" id="PTHR11255">
    <property type="entry name" value="DIACYLGLYCEROL KINASE"/>
    <property type="match status" value="1"/>
</dbReference>
<evidence type="ECO:0000256" key="1">
    <source>
        <dbReference type="ARBA" id="ARBA00009280"/>
    </source>
</evidence>
<dbReference type="Gene3D" id="3.40.50.300">
    <property type="entry name" value="P-loop containing nucleotide triphosphate hydrolases"/>
    <property type="match status" value="1"/>
</dbReference>
<accession>A0AA39DJA5</accession>
<dbReference type="GO" id="GO:0007200">
    <property type="term" value="P:phospholipase C-activating G protein-coupled receptor signaling pathway"/>
    <property type="evidence" value="ECO:0007669"/>
    <property type="project" value="InterPro"/>
</dbReference>
<evidence type="ECO:0000256" key="3">
    <source>
        <dbReference type="ARBA" id="ARBA00012133"/>
    </source>
</evidence>
<feature type="domain" description="DAGKc" evidence="9">
    <location>
        <begin position="438"/>
        <end position="523"/>
    </location>
</feature>
<keyword evidence="11" id="KW-1185">Reference proteome</keyword>
<evidence type="ECO:0000313" key="10">
    <source>
        <dbReference type="EMBL" id="KAJ9686948.1"/>
    </source>
</evidence>
<evidence type="ECO:0000256" key="7">
    <source>
        <dbReference type="ARBA" id="ARBA00022840"/>
    </source>
</evidence>